<accession>A0A9X2F5F3</accession>
<dbReference type="Pfam" id="PF04366">
    <property type="entry name" value="Ysc84"/>
    <property type="match status" value="1"/>
</dbReference>
<dbReference type="InterPro" id="IPR007461">
    <property type="entry name" value="Ysc84_actin-binding"/>
</dbReference>
<dbReference type="AlphaFoldDB" id="A0A9X2F5F3"/>
<name>A0A9X2F5F3_9SPHI</name>
<feature type="chain" id="PRO_5040822727" evidence="1">
    <location>
        <begin position="28"/>
        <end position="184"/>
    </location>
</feature>
<evidence type="ECO:0000259" key="2">
    <source>
        <dbReference type="Pfam" id="PF04366"/>
    </source>
</evidence>
<dbReference type="RefSeq" id="WP_252589602.1">
    <property type="nucleotide sequence ID" value="NZ_JAMWYS010000058.1"/>
</dbReference>
<proteinExistence type="predicted"/>
<reference evidence="3" key="1">
    <citation type="submission" date="2022-06" db="EMBL/GenBank/DDBJ databases">
        <title>Solitalea sp. MAHUQ-68 isolated from rhizospheric soil.</title>
        <authorList>
            <person name="Huq M.A."/>
        </authorList>
    </citation>
    <scope>NUCLEOTIDE SEQUENCE</scope>
    <source>
        <strain evidence="3">MAHUQ-68</strain>
    </source>
</reference>
<sequence length="184" mass="19860">MKKQFIKPVVQSIVLCFILLIAFVAKAQSDKDKGLIADCDNAKKEFLHTDALLKKLFDGAYGYAIFPNVGKGAVGVGGASGKGIVYEHGKIVGKAKMTQVTIGFQFGGQAYMELLFFENKESLDHFMADKVEFSAQASAVAITEGGSANAKYTNGIMIFTHQKGGLMYEASVGGQKFDYSAFEK</sequence>
<keyword evidence="1" id="KW-0732">Signal</keyword>
<organism evidence="3 4">
    <name type="scientific">Solitalea agri</name>
    <dbReference type="NCBI Taxonomy" id="2953739"/>
    <lineage>
        <taxon>Bacteria</taxon>
        <taxon>Pseudomonadati</taxon>
        <taxon>Bacteroidota</taxon>
        <taxon>Sphingobacteriia</taxon>
        <taxon>Sphingobacteriales</taxon>
        <taxon>Sphingobacteriaceae</taxon>
        <taxon>Solitalea</taxon>
    </lineage>
</organism>
<protein>
    <submittedName>
        <fullName evidence="3">YSC84-related protein</fullName>
    </submittedName>
</protein>
<comment type="caution">
    <text evidence="3">The sequence shown here is derived from an EMBL/GenBank/DDBJ whole genome shotgun (WGS) entry which is preliminary data.</text>
</comment>
<feature type="domain" description="Ysc84 actin-binding" evidence="2">
    <location>
        <begin position="99"/>
        <end position="175"/>
    </location>
</feature>
<gene>
    <name evidence="3" type="ORF">NF867_17035</name>
</gene>
<dbReference type="Proteomes" id="UP001155182">
    <property type="component" value="Unassembled WGS sequence"/>
</dbReference>
<dbReference type="EMBL" id="JAMWYS010000058">
    <property type="protein sequence ID" value="MCO4294570.1"/>
    <property type="molecule type" value="Genomic_DNA"/>
</dbReference>
<keyword evidence="4" id="KW-1185">Reference proteome</keyword>
<evidence type="ECO:0000313" key="3">
    <source>
        <dbReference type="EMBL" id="MCO4294570.1"/>
    </source>
</evidence>
<evidence type="ECO:0000313" key="4">
    <source>
        <dbReference type="Proteomes" id="UP001155182"/>
    </source>
</evidence>
<evidence type="ECO:0000256" key="1">
    <source>
        <dbReference type="SAM" id="SignalP"/>
    </source>
</evidence>
<feature type="signal peptide" evidence="1">
    <location>
        <begin position="1"/>
        <end position="27"/>
    </location>
</feature>